<dbReference type="Pfam" id="PF25967">
    <property type="entry name" value="RND-MFP_C"/>
    <property type="match status" value="1"/>
</dbReference>
<dbReference type="Pfam" id="PF25917">
    <property type="entry name" value="BSH_RND"/>
    <property type="match status" value="1"/>
</dbReference>
<evidence type="ECO:0000259" key="5">
    <source>
        <dbReference type="Pfam" id="PF25876"/>
    </source>
</evidence>
<dbReference type="Pfam" id="PF25944">
    <property type="entry name" value="Beta-barrel_RND"/>
    <property type="match status" value="1"/>
</dbReference>
<organism evidence="9 10">
    <name type="scientific">Cypionkella sinensis</name>
    <dbReference type="NCBI Taxonomy" id="1756043"/>
    <lineage>
        <taxon>Bacteria</taxon>
        <taxon>Pseudomonadati</taxon>
        <taxon>Pseudomonadota</taxon>
        <taxon>Alphaproteobacteria</taxon>
        <taxon>Rhodobacterales</taxon>
        <taxon>Paracoccaceae</taxon>
        <taxon>Cypionkella</taxon>
    </lineage>
</organism>
<dbReference type="InterPro" id="IPR006143">
    <property type="entry name" value="RND_pump_MFP"/>
</dbReference>
<comment type="similarity">
    <text evidence="2">Belongs to the membrane fusion protein (MFP) (TC 8.A.1) family.</text>
</comment>
<evidence type="ECO:0000313" key="10">
    <source>
        <dbReference type="Proteomes" id="UP001595547"/>
    </source>
</evidence>
<dbReference type="Gene3D" id="2.40.30.170">
    <property type="match status" value="1"/>
</dbReference>
<feature type="compositionally biased region" description="Low complexity" evidence="3">
    <location>
        <begin position="392"/>
        <end position="403"/>
    </location>
</feature>
<feature type="region of interest" description="Disordered" evidence="3">
    <location>
        <begin position="387"/>
        <end position="417"/>
    </location>
</feature>
<feature type="chain" id="PRO_5047106202" evidence="4">
    <location>
        <begin position="35"/>
        <end position="417"/>
    </location>
</feature>
<dbReference type="RefSeq" id="WP_380073608.1">
    <property type="nucleotide sequence ID" value="NZ_JBHRTO010000001.1"/>
</dbReference>
<dbReference type="Gene3D" id="1.10.287.470">
    <property type="entry name" value="Helix hairpin bin"/>
    <property type="match status" value="1"/>
</dbReference>
<name>A0ABV7J2F2_9RHOB</name>
<dbReference type="Proteomes" id="UP001595547">
    <property type="component" value="Unassembled WGS sequence"/>
</dbReference>
<evidence type="ECO:0000256" key="3">
    <source>
        <dbReference type="SAM" id="MobiDB-lite"/>
    </source>
</evidence>
<feature type="domain" description="Multidrug resistance protein MdtA-like alpha-helical hairpin" evidence="5">
    <location>
        <begin position="114"/>
        <end position="181"/>
    </location>
</feature>
<feature type="signal peptide" evidence="4">
    <location>
        <begin position="1"/>
        <end position="34"/>
    </location>
</feature>
<sequence>MFQTSPANRPRLGLRTFGLISLLSCALFALDAAAQTGPGGPPQGPVSVGTITVQTVDVPYVRTLPGRAVAYETGEIRARVSGVVEEILYAAGDKLKPGDPMFKIEDTTYVAAFASAKAALAGAEVARDTAQATVDRYKTLQGSAVSKADLQTAQATAAAAVASYAAAQAAVDVAQLDLDRTIVRSPISGIAGIPSVSVGALVTANQADALATVTRLDPIYIDVSDSSAGMLRVRAQIDDGSLKLGTKVGVALVLEDGTTYDGQGTVVVLGNVVSATTGTFDLRVQFDNPKRLILPGQFLRVKLTLGSTSAKLVPQRATGRTSDGTLTVFVAKDGVAKKVALTSSGTQDNAWIVTGGLEDGDLVIVDGLTNLRDGAEIKPVPVTIDADGVVHDAPTPDAASPDTAKPEAGKPAATGNN</sequence>
<feature type="domain" description="Multidrug resistance protein MdtA-like C-terminal permuted SH3" evidence="8">
    <location>
        <begin position="312"/>
        <end position="368"/>
    </location>
</feature>
<dbReference type="InterPro" id="IPR058624">
    <property type="entry name" value="MdtA-like_HH"/>
</dbReference>
<dbReference type="Gene3D" id="2.40.420.20">
    <property type="match status" value="1"/>
</dbReference>
<keyword evidence="10" id="KW-1185">Reference proteome</keyword>
<reference evidence="10" key="1">
    <citation type="journal article" date="2019" name="Int. J. Syst. Evol. Microbiol.">
        <title>The Global Catalogue of Microorganisms (GCM) 10K type strain sequencing project: providing services to taxonomists for standard genome sequencing and annotation.</title>
        <authorList>
            <consortium name="The Broad Institute Genomics Platform"/>
            <consortium name="The Broad Institute Genome Sequencing Center for Infectious Disease"/>
            <person name="Wu L."/>
            <person name="Ma J."/>
        </authorList>
    </citation>
    <scope>NUCLEOTIDE SEQUENCE [LARGE SCALE GENOMIC DNA]</scope>
    <source>
        <strain evidence="10">KCTC 52039</strain>
    </source>
</reference>
<gene>
    <name evidence="9" type="ORF">ACFOGH_13580</name>
</gene>
<evidence type="ECO:0000259" key="8">
    <source>
        <dbReference type="Pfam" id="PF25967"/>
    </source>
</evidence>
<accession>A0ABV7J2F2</accession>
<evidence type="ECO:0000256" key="2">
    <source>
        <dbReference type="ARBA" id="ARBA00009477"/>
    </source>
</evidence>
<proteinExistence type="inferred from homology"/>
<keyword evidence="4" id="KW-0732">Signal</keyword>
<dbReference type="InterPro" id="IPR058626">
    <property type="entry name" value="MdtA-like_b-barrel"/>
</dbReference>
<protein>
    <submittedName>
        <fullName evidence="9">Efflux RND transporter periplasmic adaptor subunit</fullName>
    </submittedName>
</protein>
<feature type="domain" description="Multidrug resistance protein MdtA-like barrel-sandwich hybrid" evidence="6">
    <location>
        <begin position="73"/>
        <end position="214"/>
    </location>
</feature>
<comment type="caution">
    <text evidence="9">The sequence shown here is derived from an EMBL/GenBank/DDBJ whole genome shotgun (WGS) entry which is preliminary data.</text>
</comment>
<evidence type="ECO:0000256" key="4">
    <source>
        <dbReference type="SAM" id="SignalP"/>
    </source>
</evidence>
<dbReference type="SUPFAM" id="SSF111369">
    <property type="entry name" value="HlyD-like secretion proteins"/>
    <property type="match status" value="1"/>
</dbReference>
<evidence type="ECO:0000259" key="7">
    <source>
        <dbReference type="Pfam" id="PF25944"/>
    </source>
</evidence>
<dbReference type="EMBL" id="JBHRTO010000001">
    <property type="protein sequence ID" value="MFC3182028.1"/>
    <property type="molecule type" value="Genomic_DNA"/>
</dbReference>
<evidence type="ECO:0000313" key="9">
    <source>
        <dbReference type="EMBL" id="MFC3182028.1"/>
    </source>
</evidence>
<dbReference type="Pfam" id="PF25876">
    <property type="entry name" value="HH_MFP_RND"/>
    <property type="match status" value="1"/>
</dbReference>
<dbReference type="Gene3D" id="2.40.50.100">
    <property type="match status" value="1"/>
</dbReference>
<evidence type="ECO:0000259" key="6">
    <source>
        <dbReference type="Pfam" id="PF25917"/>
    </source>
</evidence>
<dbReference type="NCBIfam" id="TIGR01730">
    <property type="entry name" value="RND_mfp"/>
    <property type="match status" value="1"/>
</dbReference>
<evidence type="ECO:0000256" key="1">
    <source>
        <dbReference type="ARBA" id="ARBA00004196"/>
    </source>
</evidence>
<comment type="subcellular location">
    <subcellularLocation>
        <location evidence="1">Cell envelope</location>
    </subcellularLocation>
</comment>
<dbReference type="InterPro" id="IPR058627">
    <property type="entry name" value="MdtA-like_C"/>
</dbReference>
<dbReference type="InterPro" id="IPR058625">
    <property type="entry name" value="MdtA-like_BSH"/>
</dbReference>
<dbReference type="PANTHER" id="PTHR30158">
    <property type="entry name" value="ACRA/E-RELATED COMPONENT OF DRUG EFFLUX TRANSPORTER"/>
    <property type="match status" value="1"/>
</dbReference>
<feature type="domain" description="Multidrug resistance protein MdtA-like beta-barrel" evidence="7">
    <location>
        <begin position="218"/>
        <end position="306"/>
    </location>
</feature>
<dbReference type="PANTHER" id="PTHR30158:SF3">
    <property type="entry name" value="MULTIDRUG EFFLUX PUMP SUBUNIT ACRA-RELATED"/>
    <property type="match status" value="1"/>
</dbReference>